<evidence type="ECO:0000256" key="7">
    <source>
        <dbReference type="SAM" id="MobiDB-lite"/>
    </source>
</evidence>
<keyword evidence="2" id="KW-0963">Cytoplasm</keyword>
<dbReference type="GO" id="GO:0042030">
    <property type="term" value="F:ATPase inhibitor activity"/>
    <property type="evidence" value="ECO:0007669"/>
    <property type="project" value="UniProtKB-ARBA"/>
</dbReference>
<feature type="domain" description="STI1" evidence="8">
    <location>
        <begin position="140"/>
        <end position="179"/>
    </location>
</feature>
<dbReference type="Gene3D" id="1.25.40.10">
    <property type="entry name" value="Tetratricopeptide repeat domain"/>
    <property type="match status" value="3"/>
</dbReference>
<evidence type="ECO:0000313" key="10">
    <source>
        <dbReference type="Proteomes" id="UP000308549"/>
    </source>
</evidence>
<comment type="caution">
    <text evidence="9">The sequence shown here is derived from an EMBL/GenBank/DDBJ whole genome shotgun (WGS) entry which is preliminary data.</text>
</comment>
<dbReference type="InterPro" id="IPR011990">
    <property type="entry name" value="TPR-like_helical_dom_sf"/>
</dbReference>
<accession>A0A4U0TTA7</accession>
<dbReference type="FunFam" id="1.25.40.10:FF:000020">
    <property type="entry name" value="Stress-induced phosphoprotein 1"/>
    <property type="match status" value="1"/>
</dbReference>
<feature type="domain" description="STI1" evidence="8">
    <location>
        <begin position="531"/>
        <end position="570"/>
    </location>
</feature>
<reference evidence="9 10" key="1">
    <citation type="submission" date="2017-03" db="EMBL/GenBank/DDBJ databases">
        <title>Genomes of endolithic fungi from Antarctica.</title>
        <authorList>
            <person name="Coleine C."/>
            <person name="Masonjones S."/>
            <person name="Stajich J.E."/>
        </authorList>
    </citation>
    <scope>NUCLEOTIDE SEQUENCE [LARGE SCALE GENOMIC DNA]</scope>
    <source>
        <strain evidence="9 10">CCFEE 6315</strain>
    </source>
</reference>
<dbReference type="PANTHER" id="PTHR22904:SF523">
    <property type="entry name" value="STRESS-INDUCED-PHOSPHOPROTEIN 1"/>
    <property type="match status" value="1"/>
</dbReference>
<evidence type="ECO:0000259" key="8">
    <source>
        <dbReference type="SMART" id="SM00727"/>
    </source>
</evidence>
<protein>
    <recommendedName>
        <fullName evidence="8">STI1 domain-containing protein</fullName>
    </recommendedName>
</protein>
<feature type="repeat" description="TPR" evidence="6">
    <location>
        <begin position="334"/>
        <end position="367"/>
    </location>
</feature>
<evidence type="ECO:0000256" key="2">
    <source>
        <dbReference type="ARBA" id="ARBA00022490"/>
    </source>
</evidence>
<comment type="subunit">
    <text evidence="5">Part of a larger complex that includes HSP70, HSP90, and immunophilins.</text>
</comment>
<dbReference type="Pfam" id="PF13432">
    <property type="entry name" value="TPR_16"/>
    <property type="match status" value="1"/>
</dbReference>
<dbReference type="SUPFAM" id="SSF48452">
    <property type="entry name" value="TPR-like"/>
    <property type="match status" value="3"/>
</dbReference>
<dbReference type="GO" id="GO:0051879">
    <property type="term" value="F:Hsp90 protein binding"/>
    <property type="evidence" value="ECO:0007669"/>
    <property type="project" value="TreeGrafter"/>
</dbReference>
<dbReference type="GO" id="GO:0005737">
    <property type="term" value="C:cytoplasm"/>
    <property type="evidence" value="ECO:0007669"/>
    <property type="project" value="UniProtKB-SubCell"/>
</dbReference>
<dbReference type="SMART" id="SM00028">
    <property type="entry name" value="TPR"/>
    <property type="match status" value="8"/>
</dbReference>
<evidence type="ECO:0000256" key="1">
    <source>
        <dbReference type="ARBA" id="ARBA00004496"/>
    </source>
</evidence>
<dbReference type="SMART" id="SM00727">
    <property type="entry name" value="STI1"/>
    <property type="match status" value="2"/>
</dbReference>
<evidence type="ECO:0000256" key="4">
    <source>
        <dbReference type="ARBA" id="ARBA00022803"/>
    </source>
</evidence>
<keyword evidence="4 6" id="KW-0802">TPR repeat</keyword>
<feature type="repeat" description="TPR" evidence="6">
    <location>
        <begin position="2"/>
        <end position="35"/>
    </location>
</feature>
<gene>
    <name evidence="9" type="ORF">B0A50_06271</name>
</gene>
<dbReference type="Pfam" id="PF07719">
    <property type="entry name" value="TPR_2"/>
    <property type="match status" value="1"/>
</dbReference>
<dbReference type="Pfam" id="PF17830">
    <property type="entry name" value="STI1-HOP_DP"/>
    <property type="match status" value="2"/>
</dbReference>
<dbReference type="FunFam" id="1.25.40.10:FF:000010">
    <property type="entry name" value="Stress-induced phosphoprotein 1"/>
    <property type="match status" value="1"/>
</dbReference>
<organism evidence="9 10">
    <name type="scientific">Salinomyces thailandicus</name>
    <dbReference type="NCBI Taxonomy" id="706561"/>
    <lineage>
        <taxon>Eukaryota</taxon>
        <taxon>Fungi</taxon>
        <taxon>Dikarya</taxon>
        <taxon>Ascomycota</taxon>
        <taxon>Pezizomycotina</taxon>
        <taxon>Dothideomycetes</taxon>
        <taxon>Dothideomycetidae</taxon>
        <taxon>Mycosphaerellales</taxon>
        <taxon>Teratosphaeriaceae</taxon>
        <taxon>Salinomyces</taxon>
    </lineage>
</organism>
<sequence>MADALKAEGNKLFAAKDFQGAAAKFSEAIEAEPANHVLYSNRSGAYASLKQFDQALADATKTTELKPDWAKGWGRKGAALHGTGDLVSAVDAFEEALKLDPSNAQAKSGLEAVRRAVDAEARQDGLDGDPSGGLGSMFNDPQMMQKLAANPKTAGYLGDAQFMQKLQGLKSNPNAMSQEMMGDPRFLQVMSVLLGIDMHMGGPEDAAKMASQDGGAEQDEDVAMPDARPQKKEEPKKAPEPEPEPEDEESLAKKKAKEEADKEKAEGTACYKKRQFDEAIAHYTKAWDTHKDITYLTNRSAANFEKGDFDACLDDCKQAIEYGREVLADFKIIAKAFGRMGSTYEKKGDMANAVEYYHRSLTEHRTPEILAKLRAAEKAKIIENRNAYIDPEKAEEARELGNQKFKEADWPAAVEAYSEMTKRAPDDPRGYSNRAACLIKLLTFPGAVTDCDEAIKRDPDFIRAYLRKAQALHAMKEYNKCIDVCSMAMTHDKDGKNTREIEAQSQKALQAQYEAREGESEEQAQERIQRDPDIMAILQDPIMQSILQQAKGDPKALQDHMRNPEIRNKIQKLMAAGVIRMGR</sequence>
<evidence type="ECO:0000313" key="9">
    <source>
        <dbReference type="EMBL" id="TKA25404.1"/>
    </source>
</evidence>
<dbReference type="InterPro" id="IPR006636">
    <property type="entry name" value="STI1_HS-bd"/>
</dbReference>
<dbReference type="Proteomes" id="UP000308549">
    <property type="component" value="Unassembled WGS sequence"/>
</dbReference>
<feature type="compositionally biased region" description="Basic and acidic residues" evidence="7">
    <location>
        <begin position="250"/>
        <end position="266"/>
    </location>
</feature>
<dbReference type="FunFam" id="1.10.260.100:FF:000002">
    <property type="entry name" value="Stress-induced-phosphoprotein 1 (Hsp70/Hsp90-organizing)"/>
    <property type="match status" value="1"/>
</dbReference>
<evidence type="ECO:0000256" key="3">
    <source>
        <dbReference type="ARBA" id="ARBA00022737"/>
    </source>
</evidence>
<evidence type="ECO:0000256" key="6">
    <source>
        <dbReference type="PROSITE-ProRule" id="PRU00339"/>
    </source>
</evidence>
<evidence type="ECO:0000256" key="5">
    <source>
        <dbReference type="ARBA" id="ARBA00064323"/>
    </source>
</evidence>
<dbReference type="InterPro" id="IPR019734">
    <property type="entry name" value="TPR_rpt"/>
</dbReference>
<dbReference type="AlphaFoldDB" id="A0A4U0TTA7"/>
<dbReference type="PANTHER" id="PTHR22904">
    <property type="entry name" value="TPR REPEAT CONTAINING PROTEIN"/>
    <property type="match status" value="1"/>
</dbReference>
<dbReference type="FunFam" id="1.10.260.100:FF:000004">
    <property type="entry name" value="Putative stress-induced-phosphoprotein 1"/>
    <property type="match status" value="1"/>
</dbReference>
<dbReference type="OrthoDB" id="2423701at2759"/>
<dbReference type="InterPro" id="IPR041243">
    <property type="entry name" value="STI1/HOP_DP"/>
</dbReference>
<dbReference type="Gene3D" id="1.10.260.100">
    <property type="match status" value="2"/>
</dbReference>
<feature type="compositionally biased region" description="Basic and acidic residues" evidence="7">
    <location>
        <begin position="228"/>
        <end position="240"/>
    </location>
</feature>
<comment type="subcellular location">
    <subcellularLocation>
        <location evidence="1">Cytoplasm</location>
    </subcellularLocation>
</comment>
<dbReference type="Pfam" id="PF13176">
    <property type="entry name" value="TPR_7"/>
    <property type="match status" value="1"/>
</dbReference>
<dbReference type="PROSITE" id="PS50005">
    <property type="entry name" value="TPR"/>
    <property type="match status" value="3"/>
</dbReference>
<dbReference type="InterPro" id="IPR013105">
    <property type="entry name" value="TPR_2"/>
</dbReference>
<dbReference type="EMBL" id="NAJL01000035">
    <property type="protein sequence ID" value="TKA25404.1"/>
    <property type="molecule type" value="Genomic_DNA"/>
</dbReference>
<feature type="region of interest" description="Disordered" evidence="7">
    <location>
        <begin position="203"/>
        <end position="267"/>
    </location>
</feature>
<name>A0A4U0TTA7_9PEZI</name>
<feature type="repeat" description="TPR" evidence="6">
    <location>
        <begin position="70"/>
        <end position="103"/>
    </location>
</feature>
<proteinExistence type="predicted"/>
<keyword evidence="3" id="KW-0677">Repeat</keyword>
<keyword evidence="10" id="KW-1185">Reference proteome</keyword>
<dbReference type="FunFam" id="1.25.40.10:FF:000027">
    <property type="entry name" value="stress-induced-phosphoprotein 1 isoform X1"/>
    <property type="match status" value="1"/>
</dbReference>